<dbReference type="GO" id="GO:0004896">
    <property type="term" value="F:cytokine receptor activity"/>
    <property type="evidence" value="ECO:0007669"/>
    <property type="project" value="InterPro"/>
</dbReference>
<dbReference type="InterPro" id="IPR036116">
    <property type="entry name" value="FN3_sf"/>
</dbReference>
<dbReference type="PROSITE" id="PS50853">
    <property type="entry name" value="FN3"/>
    <property type="match status" value="1"/>
</dbReference>
<proteinExistence type="inferred from homology"/>
<dbReference type="CDD" id="cd00063">
    <property type="entry name" value="FN3"/>
    <property type="match status" value="1"/>
</dbReference>
<evidence type="ECO:0000256" key="9">
    <source>
        <dbReference type="ARBA" id="ARBA00023180"/>
    </source>
</evidence>
<dbReference type="eggNOG" id="ENOG502RY0M">
    <property type="taxonomic scope" value="Eukaryota"/>
</dbReference>
<dbReference type="EMBL" id="KB320819">
    <property type="protein sequence ID" value="ELW62450.1"/>
    <property type="molecule type" value="Genomic_DNA"/>
</dbReference>
<dbReference type="InterPro" id="IPR013783">
    <property type="entry name" value="Ig-like_fold"/>
</dbReference>
<feature type="domain" description="Fibronectin type-III" evidence="12">
    <location>
        <begin position="151"/>
        <end position="249"/>
    </location>
</feature>
<evidence type="ECO:0000313" key="14">
    <source>
        <dbReference type="Proteomes" id="UP000011518"/>
    </source>
</evidence>
<evidence type="ECO:0000256" key="6">
    <source>
        <dbReference type="ARBA" id="ARBA00023136"/>
    </source>
</evidence>
<keyword evidence="9" id="KW-0325">Glycoprotein</keyword>
<feature type="transmembrane region" description="Helical" evidence="11">
    <location>
        <begin position="299"/>
        <end position="320"/>
    </location>
</feature>
<dbReference type="GO" id="GO:0009897">
    <property type="term" value="C:external side of plasma membrane"/>
    <property type="evidence" value="ECO:0007669"/>
    <property type="project" value="TreeGrafter"/>
</dbReference>
<keyword evidence="7" id="KW-1015">Disulfide bond</keyword>
<dbReference type="InterPro" id="IPR015321">
    <property type="entry name" value="TypeI_recpt_CBD"/>
</dbReference>
<dbReference type="InterPro" id="IPR003530">
    <property type="entry name" value="Hematopoietin_rcpt_L_F3_CS"/>
</dbReference>
<dbReference type="FunCoup" id="L9KHQ5">
    <property type="interactions" value="570"/>
</dbReference>
<dbReference type="PANTHER" id="PTHR23037">
    <property type="entry name" value="CYTOKINE RECEPTOR"/>
    <property type="match status" value="1"/>
</dbReference>
<evidence type="ECO:0000313" key="13">
    <source>
        <dbReference type="EMBL" id="ELW62450.1"/>
    </source>
</evidence>
<evidence type="ECO:0000256" key="11">
    <source>
        <dbReference type="SAM" id="Phobius"/>
    </source>
</evidence>
<dbReference type="InterPro" id="IPR003961">
    <property type="entry name" value="FN3_dom"/>
</dbReference>
<dbReference type="AlphaFoldDB" id="L9KHQ5"/>
<gene>
    <name evidence="13" type="ORF">TREES_T100014130</name>
</gene>
<dbReference type="InParanoid" id="L9KHQ5"/>
<accession>L9KHQ5</accession>
<dbReference type="STRING" id="246437.L9KHQ5"/>
<keyword evidence="6 11" id="KW-0472">Membrane</keyword>
<comment type="similarity">
    <text evidence="2">Belongs to the type I cytokine receptor family. Type 3 subfamily.</text>
</comment>
<evidence type="ECO:0000256" key="10">
    <source>
        <dbReference type="SAM" id="MobiDB-lite"/>
    </source>
</evidence>
<dbReference type="SMART" id="SM00060">
    <property type="entry name" value="FN3"/>
    <property type="match status" value="1"/>
</dbReference>
<dbReference type="PROSITE" id="PS01354">
    <property type="entry name" value="HEMATOPO_REC_L_F3"/>
    <property type="match status" value="1"/>
</dbReference>
<keyword evidence="8 13" id="KW-0675">Receptor</keyword>
<dbReference type="Pfam" id="PF09240">
    <property type="entry name" value="IL6Ra-bind"/>
    <property type="match status" value="1"/>
</dbReference>
<keyword evidence="5 11" id="KW-1133">Transmembrane helix</keyword>
<sequence length="400" mass="44580">MALLGGISLMAECALLPSGWLLGPPRMFFWTYDGGGPSSPTAGAIPPEEPQPFCFRRSPISSIECAWSPQRAPSTPTTAVLLWGKLQDGYLKDFQEPCPYVQEAQQFSCQLEVREADSSFYSVSLCVANSVGSKASEPHTFEIDEILKPDPPANVTIFAVARNPHKLLITWKYPHTWNSFFYKLRFELRYRAEHATTFTRLMVKTHQHYYVVRDAWSGTKHTVQLRAQEEFGNGMWSGWSTEVTGVPWAESGSVQAEAEWSLFTEGPATDDHDNVFPRDYVNATTLPVQDTSSVSLPTFLVAGGSLAFGMLLCIGVILRFKKTWKLQALKEGKTSILPLYSLGQLVPERPKPTLVLVPLISPPVSPSSPGSDNTLSHSRPDARDPRSPYDISNRDYFFPR</sequence>
<feature type="region of interest" description="Disordered" evidence="10">
    <location>
        <begin position="364"/>
        <end position="400"/>
    </location>
</feature>
<evidence type="ECO:0000256" key="3">
    <source>
        <dbReference type="ARBA" id="ARBA00022692"/>
    </source>
</evidence>
<comment type="subcellular location">
    <subcellularLocation>
        <location evidence="1">Membrane</location>
        <topology evidence="1">Single-pass type I membrane protein</topology>
    </subcellularLocation>
</comment>
<dbReference type="Gene3D" id="2.60.40.10">
    <property type="entry name" value="Immunoglobulins"/>
    <property type="match status" value="2"/>
</dbReference>
<dbReference type="Proteomes" id="UP000011518">
    <property type="component" value="Unassembled WGS sequence"/>
</dbReference>
<dbReference type="FunFam" id="2.60.40.10:FF:000136">
    <property type="entry name" value="Ciliary neurotrophic factor receptor alpha"/>
    <property type="match status" value="1"/>
</dbReference>
<protein>
    <submittedName>
        <fullName evidence="13">Interleukin-6 receptor subunit alpha</fullName>
    </submittedName>
</protein>
<reference evidence="14" key="2">
    <citation type="journal article" date="2013" name="Nat. Commun.">
        <title>Genome of the Chinese tree shrew.</title>
        <authorList>
            <person name="Fan Y."/>
            <person name="Huang Z.Y."/>
            <person name="Cao C.C."/>
            <person name="Chen C.S."/>
            <person name="Chen Y.X."/>
            <person name="Fan D.D."/>
            <person name="He J."/>
            <person name="Hou H.L."/>
            <person name="Hu L."/>
            <person name="Hu X.T."/>
            <person name="Jiang X.T."/>
            <person name="Lai R."/>
            <person name="Lang Y.S."/>
            <person name="Liang B."/>
            <person name="Liao S.G."/>
            <person name="Mu D."/>
            <person name="Ma Y.Y."/>
            <person name="Niu Y.Y."/>
            <person name="Sun X.Q."/>
            <person name="Xia J.Q."/>
            <person name="Xiao J."/>
            <person name="Xiong Z.Q."/>
            <person name="Xu L."/>
            <person name="Yang L."/>
            <person name="Zhang Y."/>
            <person name="Zhao W."/>
            <person name="Zhao X.D."/>
            <person name="Zheng Y.T."/>
            <person name="Zhou J.M."/>
            <person name="Zhu Y.B."/>
            <person name="Zhang G.J."/>
            <person name="Wang J."/>
            <person name="Yao Y.G."/>
        </authorList>
    </citation>
    <scope>NUCLEOTIDE SEQUENCE [LARGE SCALE GENOMIC DNA]</scope>
</reference>
<name>L9KHQ5_TUPCH</name>
<feature type="compositionally biased region" description="Basic and acidic residues" evidence="10">
    <location>
        <begin position="378"/>
        <end position="387"/>
    </location>
</feature>
<evidence type="ECO:0000256" key="7">
    <source>
        <dbReference type="ARBA" id="ARBA00023157"/>
    </source>
</evidence>
<keyword evidence="3 11" id="KW-0812">Transmembrane</keyword>
<keyword evidence="4" id="KW-0732">Signal</keyword>
<evidence type="ECO:0000256" key="2">
    <source>
        <dbReference type="ARBA" id="ARBA00010890"/>
    </source>
</evidence>
<evidence type="ECO:0000256" key="1">
    <source>
        <dbReference type="ARBA" id="ARBA00004479"/>
    </source>
</evidence>
<organism evidence="13 14">
    <name type="scientific">Tupaia chinensis</name>
    <name type="common">Chinese tree shrew</name>
    <name type="synonym">Tupaia belangeri chinensis</name>
    <dbReference type="NCBI Taxonomy" id="246437"/>
    <lineage>
        <taxon>Eukaryota</taxon>
        <taxon>Metazoa</taxon>
        <taxon>Chordata</taxon>
        <taxon>Craniata</taxon>
        <taxon>Vertebrata</taxon>
        <taxon>Euteleostomi</taxon>
        <taxon>Mammalia</taxon>
        <taxon>Eutheria</taxon>
        <taxon>Euarchontoglires</taxon>
        <taxon>Scandentia</taxon>
        <taxon>Tupaiidae</taxon>
        <taxon>Tupaia</taxon>
    </lineage>
</organism>
<evidence type="ECO:0000256" key="4">
    <source>
        <dbReference type="ARBA" id="ARBA00022729"/>
    </source>
</evidence>
<evidence type="ECO:0000259" key="12">
    <source>
        <dbReference type="PROSITE" id="PS50853"/>
    </source>
</evidence>
<dbReference type="SUPFAM" id="SSF49265">
    <property type="entry name" value="Fibronectin type III"/>
    <property type="match status" value="2"/>
</dbReference>
<dbReference type="PANTHER" id="PTHR23037:SF35">
    <property type="entry name" value="FIBRONECTIN TYPE-III DOMAIN-CONTAINING PROTEIN"/>
    <property type="match status" value="1"/>
</dbReference>
<reference evidence="14" key="1">
    <citation type="submission" date="2012-07" db="EMBL/GenBank/DDBJ databases">
        <title>Genome of the Chinese tree shrew, a rising model animal genetically related to primates.</title>
        <authorList>
            <person name="Zhang G."/>
            <person name="Fan Y."/>
            <person name="Yao Y."/>
            <person name="Huang Z."/>
        </authorList>
    </citation>
    <scope>NUCLEOTIDE SEQUENCE [LARGE SCALE GENOMIC DNA]</scope>
</reference>
<evidence type="ECO:0000256" key="8">
    <source>
        <dbReference type="ARBA" id="ARBA00023170"/>
    </source>
</evidence>
<evidence type="ECO:0000256" key="5">
    <source>
        <dbReference type="ARBA" id="ARBA00022989"/>
    </source>
</evidence>
<keyword evidence="14" id="KW-1185">Reference proteome</keyword>